<dbReference type="AlphaFoldDB" id="A0A150KA13"/>
<dbReference type="EMBL" id="LQYG01000008">
    <property type="protein sequence ID" value="KYC66437.1"/>
    <property type="molecule type" value="Genomic_DNA"/>
</dbReference>
<gene>
    <name evidence="1" type="ORF">B4098_2524</name>
</gene>
<protein>
    <submittedName>
        <fullName evidence="1">Uncharacterized protein</fullName>
    </submittedName>
</protein>
<organism evidence="1 2">
    <name type="scientific">Heyndrickxia coagulans</name>
    <name type="common">Weizmannia coagulans</name>
    <dbReference type="NCBI Taxonomy" id="1398"/>
    <lineage>
        <taxon>Bacteria</taxon>
        <taxon>Bacillati</taxon>
        <taxon>Bacillota</taxon>
        <taxon>Bacilli</taxon>
        <taxon>Bacillales</taxon>
        <taxon>Bacillaceae</taxon>
        <taxon>Heyndrickxia</taxon>
    </lineage>
</organism>
<name>A0A150KA13_HEYCO</name>
<evidence type="ECO:0000313" key="1">
    <source>
        <dbReference type="EMBL" id="KYC66437.1"/>
    </source>
</evidence>
<sequence>MLSGCLHDRGSRPAPAACFLCCPCPNKSFQEALWHSINGQPCMEFML</sequence>
<dbReference type="Proteomes" id="UP000075288">
    <property type="component" value="Unassembled WGS sequence"/>
</dbReference>
<accession>A0A150KA13</accession>
<comment type="caution">
    <text evidence="1">The sequence shown here is derived from an EMBL/GenBank/DDBJ whole genome shotgun (WGS) entry which is preliminary data.</text>
</comment>
<evidence type="ECO:0000313" key="2">
    <source>
        <dbReference type="Proteomes" id="UP000075288"/>
    </source>
</evidence>
<proteinExistence type="predicted"/>
<reference evidence="1 2" key="1">
    <citation type="submission" date="2016-01" db="EMBL/GenBank/DDBJ databases">
        <title>Genome Sequences of Twelve Sporeforming Bacillus Species Isolated from Foods.</title>
        <authorList>
            <person name="Berendsen E.M."/>
            <person name="Wells-Bennik M.H."/>
            <person name="Krawcyk A.O."/>
            <person name="De Jong A."/>
            <person name="Holsappel S."/>
            <person name="Eijlander R.T."/>
            <person name="Kuipers O.P."/>
        </authorList>
    </citation>
    <scope>NUCLEOTIDE SEQUENCE [LARGE SCALE GENOMIC DNA]</scope>
    <source>
        <strain evidence="1 2">B4098</strain>
    </source>
</reference>